<dbReference type="eggNOG" id="COG2962">
    <property type="taxonomic scope" value="Bacteria"/>
</dbReference>
<evidence type="ECO:0000256" key="7">
    <source>
        <dbReference type="ARBA" id="ARBA00023136"/>
    </source>
</evidence>
<keyword evidence="11" id="KW-1185">Reference proteome</keyword>
<evidence type="ECO:0000256" key="8">
    <source>
        <dbReference type="SAM" id="Phobius"/>
    </source>
</evidence>
<feature type="transmembrane region" description="Helical" evidence="8">
    <location>
        <begin position="237"/>
        <end position="257"/>
    </location>
</feature>
<dbReference type="AlphaFoldDB" id="V6M2P0"/>
<gene>
    <name evidence="10" type="ORF">T458_18230</name>
</gene>
<sequence length="297" mass="32967">MRRGVLYAVIAYLAWGLLPLYWNVFASMGSLEILAHRIVWSFVFVGLLLVVTRRWRQMRGAMAGTKGKIAMILCSLFICANWLIYIWAVNHGKVMETSLGYYMNPLLSVLFGVVFLKERLKLGQWVALGLAAAGVLYITFQYGEFPWVAISLALSFALYGLTKKQLQADALSGVAWETLLVVPISILYLGILQGSHTATAWAMEGWQIALLMLAGVVTALPLLWFAEATKYLPLSTIGFIQYLSPTISLLSAVFLFGEDFTTSHLISFSLIWAALVVYTVSSLRKKPQSAPLRTNPS</sequence>
<feature type="transmembrane region" description="Helical" evidence="8">
    <location>
        <begin position="122"/>
        <end position="139"/>
    </location>
</feature>
<dbReference type="Gene3D" id="1.10.3730.20">
    <property type="match status" value="1"/>
</dbReference>
<dbReference type="InterPro" id="IPR000620">
    <property type="entry name" value="EamA_dom"/>
</dbReference>
<dbReference type="HOGENOM" id="CLU_054508_1_0_9"/>
<feature type="transmembrane region" description="Helical" evidence="8">
    <location>
        <begin position="263"/>
        <end position="283"/>
    </location>
</feature>
<keyword evidence="5 8" id="KW-0812">Transmembrane</keyword>
<keyword evidence="3" id="KW-0813">Transport</keyword>
<proteinExistence type="inferred from homology"/>
<evidence type="ECO:0000256" key="6">
    <source>
        <dbReference type="ARBA" id="ARBA00022989"/>
    </source>
</evidence>
<evidence type="ECO:0000256" key="5">
    <source>
        <dbReference type="ARBA" id="ARBA00022692"/>
    </source>
</evidence>
<evidence type="ECO:0000313" key="10">
    <source>
        <dbReference type="EMBL" id="EST52884.1"/>
    </source>
</evidence>
<dbReference type="Pfam" id="PF00892">
    <property type="entry name" value="EamA"/>
    <property type="match status" value="2"/>
</dbReference>
<keyword evidence="6 8" id="KW-1133">Transmembrane helix</keyword>
<dbReference type="SUPFAM" id="SSF103481">
    <property type="entry name" value="Multidrug resistance efflux transporter EmrE"/>
    <property type="match status" value="2"/>
</dbReference>
<dbReference type="InterPro" id="IPR037185">
    <property type="entry name" value="EmrE-like"/>
</dbReference>
<accession>V6M2P0</accession>
<dbReference type="PANTHER" id="PTHR22911">
    <property type="entry name" value="ACYL-MALONYL CONDENSING ENZYME-RELATED"/>
    <property type="match status" value="1"/>
</dbReference>
<keyword evidence="4" id="KW-1003">Cell membrane</keyword>
<dbReference type="GO" id="GO:0005886">
    <property type="term" value="C:plasma membrane"/>
    <property type="evidence" value="ECO:0007669"/>
    <property type="project" value="UniProtKB-SubCell"/>
</dbReference>
<evidence type="ECO:0000256" key="2">
    <source>
        <dbReference type="ARBA" id="ARBA00007362"/>
    </source>
</evidence>
<feature type="transmembrane region" description="Helical" evidence="8">
    <location>
        <begin position="99"/>
        <end position="115"/>
    </location>
</feature>
<comment type="subcellular location">
    <subcellularLocation>
        <location evidence="1">Cell membrane</location>
        <topology evidence="1">Multi-pass membrane protein</topology>
    </subcellularLocation>
</comment>
<feature type="domain" description="EamA" evidence="9">
    <location>
        <begin position="148"/>
        <end position="278"/>
    </location>
</feature>
<evidence type="ECO:0000313" key="11">
    <source>
        <dbReference type="Proteomes" id="UP000017973"/>
    </source>
</evidence>
<protein>
    <submittedName>
        <fullName evidence="10">Transporter</fullName>
    </submittedName>
</protein>
<dbReference type="EMBL" id="AYJU01000017">
    <property type="protein sequence ID" value="EST52884.1"/>
    <property type="molecule type" value="Genomic_DNA"/>
</dbReference>
<organism evidence="10 11">
    <name type="scientific">Brevibacillus panacihumi W25</name>
    <dbReference type="NCBI Taxonomy" id="1408254"/>
    <lineage>
        <taxon>Bacteria</taxon>
        <taxon>Bacillati</taxon>
        <taxon>Bacillota</taxon>
        <taxon>Bacilli</taxon>
        <taxon>Bacillales</taxon>
        <taxon>Paenibacillaceae</taxon>
        <taxon>Brevibacillus</taxon>
    </lineage>
</organism>
<dbReference type="NCBIfam" id="TIGR00688">
    <property type="entry name" value="rarD"/>
    <property type="match status" value="1"/>
</dbReference>
<comment type="caution">
    <text evidence="10">The sequence shown here is derived from an EMBL/GenBank/DDBJ whole genome shotgun (WGS) entry which is preliminary data.</text>
</comment>
<feature type="transmembrane region" description="Helical" evidence="8">
    <location>
        <begin position="34"/>
        <end position="55"/>
    </location>
</feature>
<evidence type="ECO:0000259" key="9">
    <source>
        <dbReference type="Pfam" id="PF00892"/>
    </source>
</evidence>
<feature type="transmembrane region" description="Helical" evidence="8">
    <location>
        <begin position="145"/>
        <end position="162"/>
    </location>
</feature>
<dbReference type="PATRIC" id="fig|1408254.3.peg.3597"/>
<feature type="transmembrane region" description="Helical" evidence="8">
    <location>
        <begin position="5"/>
        <end position="22"/>
    </location>
</feature>
<reference evidence="10 11" key="1">
    <citation type="journal article" date="2014" name="Genome Announc.">
        <title>Draft Genome Sequence of Brevibacillus panacihumi Strain W25, a Halotolerant Hydrocarbon-Degrading Bacterium.</title>
        <authorList>
            <person name="Wang X."/>
            <person name="Jin D."/>
            <person name="Zhou L."/>
            <person name="Wu L."/>
            <person name="An W."/>
            <person name="Chen Y."/>
            <person name="Zhao L."/>
        </authorList>
    </citation>
    <scope>NUCLEOTIDE SEQUENCE [LARGE SCALE GENOMIC DNA]</scope>
    <source>
        <strain evidence="10 11">W25</strain>
    </source>
</reference>
<feature type="transmembrane region" description="Helical" evidence="8">
    <location>
        <begin position="205"/>
        <end position="225"/>
    </location>
</feature>
<dbReference type="Proteomes" id="UP000017973">
    <property type="component" value="Unassembled WGS sequence"/>
</dbReference>
<evidence type="ECO:0000256" key="4">
    <source>
        <dbReference type="ARBA" id="ARBA00022475"/>
    </source>
</evidence>
<feature type="transmembrane region" description="Helical" evidence="8">
    <location>
        <begin position="67"/>
        <end position="87"/>
    </location>
</feature>
<comment type="similarity">
    <text evidence="2">Belongs to the EamA transporter family.</text>
</comment>
<keyword evidence="7 8" id="KW-0472">Membrane</keyword>
<name>V6M2P0_9BACL</name>
<dbReference type="InterPro" id="IPR004626">
    <property type="entry name" value="RarD"/>
</dbReference>
<evidence type="ECO:0000256" key="3">
    <source>
        <dbReference type="ARBA" id="ARBA00022448"/>
    </source>
</evidence>
<dbReference type="OrthoDB" id="369870at2"/>
<dbReference type="RefSeq" id="WP_023557497.1">
    <property type="nucleotide sequence ID" value="NZ_KI629785.1"/>
</dbReference>
<evidence type="ECO:0000256" key="1">
    <source>
        <dbReference type="ARBA" id="ARBA00004651"/>
    </source>
</evidence>
<feature type="domain" description="EamA" evidence="9">
    <location>
        <begin position="3"/>
        <end position="139"/>
    </location>
</feature>
<dbReference type="PANTHER" id="PTHR22911:SF137">
    <property type="entry name" value="SOLUTE CARRIER FAMILY 35 MEMBER G2-RELATED"/>
    <property type="match status" value="1"/>
</dbReference>
<feature type="transmembrane region" description="Helical" evidence="8">
    <location>
        <begin position="174"/>
        <end position="193"/>
    </location>
</feature>